<gene>
    <name evidence="1" type="ORF">WQO_00045</name>
</gene>
<dbReference type="Proteomes" id="UP000064183">
    <property type="component" value="Chromosome"/>
</dbReference>
<dbReference type="KEGG" id="sgb:WQO_00045"/>
<evidence type="ECO:0000313" key="2">
    <source>
        <dbReference type="Proteomes" id="UP000064183"/>
    </source>
</evidence>
<organism evidence="1 2">
    <name type="scientific">Streptomyces globisporus C-1027</name>
    <dbReference type="NCBI Taxonomy" id="1172567"/>
    <lineage>
        <taxon>Bacteria</taxon>
        <taxon>Bacillati</taxon>
        <taxon>Actinomycetota</taxon>
        <taxon>Actinomycetes</taxon>
        <taxon>Kitasatosporales</taxon>
        <taxon>Streptomycetaceae</taxon>
        <taxon>Streptomyces</taxon>
    </lineage>
</organism>
<accession>A0A0U2SND8</accession>
<protein>
    <recommendedName>
        <fullName evidence="3">HNH endonuclease</fullName>
    </recommendedName>
</protein>
<dbReference type="EMBL" id="CP013738">
    <property type="protein sequence ID" value="ALU91904.1"/>
    <property type="molecule type" value="Genomic_DNA"/>
</dbReference>
<name>A0A0U2SND8_STRGL</name>
<sequence>MTVDHDDVSTPVERLVIKDSVQRKLFTYSGNECAWPECEQVLAPVEGGWFGQIAHIRAAETGGPRFDEAMTNNQRREFGNLLLLCAKHHRLIDDNETAHRYSREALEKIKHHHESRFERALDDLSRQEEQYVDRTAAIAAVHCSTLDAVYSDGFLDEADVRTEVVRFNRIADYLAQVTPAARQLLCLVVENESRIGLAEAARRDRFGTEQKVKDLVDEPFRLDLARFDPTPSDELDYGQVVGRIESMDTFFSNSVFEGLPFWEDLRRLGPDIFKKLIVDLDFSVLDGPPAAAGAASISAAVSKEAR</sequence>
<proteinExistence type="predicted"/>
<reference evidence="1 2" key="1">
    <citation type="journal article" date="2012" name="J. Bacteriol.">
        <title>Draft genome sequence of Streptomyces globisporus C-1027, which produces an antitumor antibiotic consisting of a nine-membered enediyne with a chromoprotein.</title>
        <authorList>
            <person name="Wang L."/>
            <person name="Wang S."/>
            <person name="He Q."/>
            <person name="Yu T."/>
            <person name="Li Q."/>
            <person name="Hong B."/>
        </authorList>
    </citation>
    <scope>NUCLEOTIDE SEQUENCE [LARGE SCALE GENOMIC DNA]</scope>
    <source>
        <strain evidence="1 2">C-1027</strain>
    </source>
</reference>
<evidence type="ECO:0008006" key="3">
    <source>
        <dbReference type="Google" id="ProtNLM"/>
    </source>
</evidence>
<dbReference type="AlphaFoldDB" id="A0A0U2SND8"/>
<evidence type="ECO:0000313" key="1">
    <source>
        <dbReference type="EMBL" id="ALU91904.1"/>
    </source>
</evidence>